<dbReference type="Proteomes" id="UP001185737">
    <property type="component" value="Unassembled WGS sequence"/>
</dbReference>
<evidence type="ECO:0000313" key="2">
    <source>
        <dbReference type="Proteomes" id="UP001185737"/>
    </source>
</evidence>
<sequence length="58" mass="5881">MRDAEAIIAMGFSILAKGSTIRGTAKAYEGIIGKRVDTVAGTVVHNGDTVVSNATASS</sequence>
<protein>
    <submittedName>
        <fullName evidence="1">Uncharacterized protein</fullName>
    </submittedName>
</protein>
<accession>A0ABU4CRY3</accession>
<organism evidence="1 2">
    <name type="scientific">Rhodococcus jostii</name>
    <dbReference type="NCBI Taxonomy" id="132919"/>
    <lineage>
        <taxon>Bacteria</taxon>
        <taxon>Bacillati</taxon>
        <taxon>Actinomycetota</taxon>
        <taxon>Actinomycetes</taxon>
        <taxon>Mycobacteriales</taxon>
        <taxon>Nocardiaceae</taxon>
        <taxon>Rhodococcus</taxon>
    </lineage>
</organism>
<dbReference type="Gene3D" id="3.50.30.40">
    <property type="entry name" value="Ribonuclease E inhibitor RraA/RraA-like"/>
    <property type="match status" value="1"/>
</dbReference>
<reference evidence="1 2" key="1">
    <citation type="submission" date="2023-10" db="EMBL/GenBank/DDBJ databases">
        <title>Development of a sustainable strategy for remediation of hydrocarbon-contaminated territories based on the waste exchange concept.</title>
        <authorList>
            <person name="Krivoruchko A."/>
        </authorList>
    </citation>
    <scope>NUCLEOTIDE SEQUENCE [LARGE SCALE GENOMIC DNA]</scope>
    <source>
        <strain evidence="1 2">IEGM 60</strain>
    </source>
</reference>
<proteinExistence type="predicted"/>
<gene>
    <name evidence="1" type="ORF">R3Q59_38200</name>
</gene>
<dbReference type="EMBL" id="JAWLKA010000036">
    <property type="protein sequence ID" value="MDV6286320.1"/>
    <property type="molecule type" value="Genomic_DNA"/>
</dbReference>
<keyword evidence="2" id="KW-1185">Reference proteome</keyword>
<name>A0ABU4CRY3_RHOJO</name>
<dbReference type="InterPro" id="IPR005493">
    <property type="entry name" value="RraA/RraA-like"/>
</dbReference>
<dbReference type="Pfam" id="PF03737">
    <property type="entry name" value="RraA-like"/>
    <property type="match status" value="1"/>
</dbReference>
<comment type="caution">
    <text evidence="1">The sequence shown here is derived from an EMBL/GenBank/DDBJ whole genome shotgun (WGS) entry which is preliminary data.</text>
</comment>
<dbReference type="RefSeq" id="WP_317571427.1">
    <property type="nucleotide sequence ID" value="NZ_JAWLKA010000036.1"/>
</dbReference>
<evidence type="ECO:0000313" key="1">
    <source>
        <dbReference type="EMBL" id="MDV6286320.1"/>
    </source>
</evidence>